<dbReference type="Proteomes" id="UP000637720">
    <property type="component" value="Unassembled WGS sequence"/>
</dbReference>
<dbReference type="InterPro" id="IPR017439">
    <property type="entry name" value="Amidohydrolase"/>
</dbReference>
<comment type="caution">
    <text evidence="5">The sequence shown here is derived from an EMBL/GenBank/DDBJ whole genome shotgun (WGS) entry which is preliminary data.</text>
</comment>
<keyword evidence="3" id="KW-0464">Manganese</keyword>
<reference evidence="5" key="2">
    <citation type="submission" date="2020-09" db="EMBL/GenBank/DDBJ databases">
        <authorList>
            <person name="Sun Q."/>
            <person name="Ohkuma M."/>
        </authorList>
    </citation>
    <scope>NUCLEOTIDE SEQUENCE</scope>
    <source>
        <strain evidence="5">JCM 14719</strain>
    </source>
</reference>
<dbReference type="PANTHER" id="PTHR11014:SF63">
    <property type="entry name" value="METALLOPEPTIDASE, PUTATIVE (AFU_ORTHOLOGUE AFUA_6G09600)-RELATED"/>
    <property type="match status" value="1"/>
</dbReference>
<evidence type="ECO:0000313" key="5">
    <source>
        <dbReference type="EMBL" id="GGK06886.1"/>
    </source>
</evidence>
<keyword evidence="3" id="KW-0479">Metal-binding</keyword>
<dbReference type="FunFam" id="3.30.70.360:FF:000014">
    <property type="entry name" value="N-acyl-L-amino acid amidohydrolase"/>
    <property type="match status" value="1"/>
</dbReference>
<dbReference type="InterPro" id="IPR011650">
    <property type="entry name" value="Peptidase_M20_dimer"/>
</dbReference>
<keyword evidence="6" id="KW-1185">Reference proteome</keyword>
<evidence type="ECO:0000256" key="2">
    <source>
        <dbReference type="ARBA" id="ARBA00022801"/>
    </source>
</evidence>
<dbReference type="AlphaFoldDB" id="A0A8J3FCM0"/>
<dbReference type="InterPro" id="IPR036264">
    <property type="entry name" value="Bact_exopeptidase_dim_dom"/>
</dbReference>
<dbReference type="GO" id="GO:0016787">
    <property type="term" value="F:hydrolase activity"/>
    <property type="evidence" value="ECO:0007669"/>
    <property type="project" value="UniProtKB-KW"/>
</dbReference>
<protein>
    <submittedName>
        <fullName evidence="5">Putative amidohydrolase YhaA</fullName>
    </submittedName>
</protein>
<organism evidence="5 6">
    <name type="scientific">Calditerricola satsumensis</name>
    <dbReference type="NCBI Taxonomy" id="373054"/>
    <lineage>
        <taxon>Bacteria</taxon>
        <taxon>Bacillati</taxon>
        <taxon>Bacillota</taxon>
        <taxon>Bacilli</taxon>
        <taxon>Bacillales</taxon>
        <taxon>Bacillaceae</taxon>
        <taxon>Calditerricola</taxon>
    </lineage>
</organism>
<comment type="cofactor">
    <cofactor evidence="3">
        <name>Mn(2+)</name>
        <dbReference type="ChEBI" id="CHEBI:29035"/>
    </cofactor>
    <text evidence="3">The Mn(2+) ion enhances activity.</text>
</comment>
<evidence type="ECO:0000313" key="6">
    <source>
        <dbReference type="Proteomes" id="UP000637720"/>
    </source>
</evidence>
<evidence type="ECO:0000256" key="1">
    <source>
        <dbReference type="ARBA" id="ARBA00006153"/>
    </source>
</evidence>
<dbReference type="RefSeq" id="WP_188818033.1">
    <property type="nucleotide sequence ID" value="NZ_BMOF01000058.1"/>
</dbReference>
<feature type="binding site" evidence="3">
    <location>
        <position position="139"/>
    </location>
    <ligand>
        <name>Mn(2+)</name>
        <dbReference type="ChEBI" id="CHEBI:29035"/>
        <label>2</label>
    </ligand>
</feature>
<evidence type="ECO:0000256" key="3">
    <source>
        <dbReference type="PIRSR" id="PIRSR005962-1"/>
    </source>
</evidence>
<dbReference type="PANTHER" id="PTHR11014">
    <property type="entry name" value="PEPTIDASE M20 FAMILY MEMBER"/>
    <property type="match status" value="1"/>
</dbReference>
<dbReference type="Pfam" id="PF07687">
    <property type="entry name" value="M20_dimer"/>
    <property type="match status" value="1"/>
</dbReference>
<dbReference type="Pfam" id="PF01546">
    <property type="entry name" value="Peptidase_M20"/>
    <property type="match status" value="1"/>
</dbReference>
<dbReference type="PIRSF" id="PIRSF005962">
    <property type="entry name" value="Pept_M20D_amidohydro"/>
    <property type="match status" value="1"/>
</dbReference>
<evidence type="ECO:0000259" key="4">
    <source>
        <dbReference type="Pfam" id="PF07687"/>
    </source>
</evidence>
<dbReference type="Gene3D" id="3.30.70.360">
    <property type="match status" value="1"/>
</dbReference>
<feature type="binding site" evidence="3">
    <location>
        <position position="105"/>
    </location>
    <ligand>
        <name>Mn(2+)</name>
        <dbReference type="ChEBI" id="CHEBI:29035"/>
        <label>2</label>
    </ligand>
</feature>
<dbReference type="EMBL" id="BMOF01000058">
    <property type="protein sequence ID" value="GGK06886.1"/>
    <property type="molecule type" value="Genomic_DNA"/>
</dbReference>
<dbReference type="GO" id="GO:0046872">
    <property type="term" value="F:metal ion binding"/>
    <property type="evidence" value="ECO:0007669"/>
    <property type="project" value="UniProtKB-KW"/>
</dbReference>
<comment type="similarity">
    <text evidence="1">Belongs to the peptidase M20 family.</text>
</comment>
<sequence>MLQTVFRHLDRLYPDMVAWRRHFHMHPELSFQEVETPKRIAELQRSFGLAVREGVGGRGVVAVLEGAAPGPTVALRADFDALPIQDEKEVPYRSQVPGVMHAYGHDAHTAILLGVARALSAVRNQLPGRVVFIHQFAEEVTPGGAKAMIEDGCLEGVDVIFGTHVWSGLPLGTIGYREGPMMAAADAFRIVVQGRGGHGAAPHETVDAIAVGAQLVSMLQQVVARRVDPVQPAVVTVGSFHAGSAFNVIAEQAVLEGTARSFDEGVRNLLEREIERVVQGVCAAASARYSYTYTRGYPALVNHERETRLLVDTLSQVYNANRLVRMDPIMGGEDFAYYLQKVPGTFFFTGAGNPQVGASYPHHHPRFDIDERAMAVAAKALAALTLRTLCGDGVLDGARLTLPEASQPVIA</sequence>
<dbReference type="InterPro" id="IPR002933">
    <property type="entry name" value="Peptidase_M20"/>
</dbReference>
<accession>A0A8J3FCM0</accession>
<name>A0A8J3FCM0_9BACI</name>
<dbReference type="SUPFAM" id="SSF53187">
    <property type="entry name" value="Zn-dependent exopeptidases"/>
    <property type="match status" value="1"/>
</dbReference>
<gene>
    <name evidence="5" type="primary">yhaA</name>
    <name evidence="5" type="ORF">GCM10007043_21240</name>
</gene>
<dbReference type="SUPFAM" id="SSF55031">
    <property type="entry name" value="Bacterial exopeptidase dimerisation domain"/>
    <property type="match status" value="1"/>
</dbReference>
<feature type="domain" description="Peptidase M20 dimerisation" evidence="4">
    <location>
        <begin position="187"/>
        <end position="278"/>
    </location>
</feature>
<keyword evidence="2" id="KW-0378">Hydrolase</keyword>
<feature type="binding site" evidence="3">
    <location>
        <position position="363"/>
    </location>
    <ligand>
        <name>Mn(2+)</name>
        <dbReference type="ChEBI" id="CHEBI:29035"/>
        <label>2</label>
    </ligand>
</feature>
<feature type="binding site" evidence="3">
    <location>
        <position position="164"/>
    </location>
    <ligand>
        <name>Mn(2+)</name>
        <dbReference type="ChEBI" id="CHEBI:29035"/>
        <label>2</label>
    </ligand>
</feature>
<proteinExistence type="inferred from homology"/>
<reference evidence="5" key="1">
    <citation type="journal article" date="2014" name="Int. J. Syst. Evol. Microbiol.">
        <title>Complete genome sequence of Corynebacterium casei LMG S-19264T (=DSM 44701T), isolated from a smear-ripened cheese.</title>
        <authorList>
            <consortium name="US DOE Joint Genome Institute (JGI-PGF)"/>
            <person name="Walter F."/>
            <person name="Albersmeier A."/>
            <person name="Kalinowski J."/>
            <person name="Ruckert C."/>
        </authorList>
    </citation>
    <scope>NUCLEOTIDE SEQUENCE</scope>
    <source>
        <strain evidence="5">JCM 14719</strain>
    </source>
</reference>
<dbReference type="NCBIfam" id="TIGR01891">
    <property type="entry name" value="amidohydrolases"/>
    <property type="match status" value="1"/>
</dbReference>
<dbReference type="Gene3D" id="3.40.630.10">
    <property type="entry name" value="Zn peptidases"/>
    <property type="match status" value="1"/>
</dbReference>